<keyword evidence="2 3" id="KW-0067">ATP-binding</keyword>
<reference evidence="6" key="1">
    <citation type="submission" date="2017-09" db="EMBL/GenBank/DDBJ databases">
        <title>Depth-based differentiation of microbial function through sediment-hosted aquifers and enrichment of novel symbionts in the deep terrestrial subsurface.</title>
        <authorList>
            <person name="Probst A.J."/>
            <person name="Ladd B."/>
            <person name="Jarett J.K."/>
            <person name="Geller-Mcgrath D.E."/>
            <person name="Sieber C.M.K."/>
            <person name="Emerson J.B."/>
            <person name="Anantharaman K."/>
            <person name="Thomas B.C."/>
            <person name="Malmstrom R."/>
            <person name="Stieglmeier M."/>
            <person name="Klingl A."/>
            <person name="Woyke T."/>
            <person name="Ryan C.M."/>
            <person name="Banfield J.F."/>
        </authorList>
    </citation>
    <scope>NUCLEOTIDE SEQUENCE [LARGE SCALE GENOMIC DNA]</scope>
</reference>
<sequence length="288" mass="32028">MCTTVIDAVHLRDMLVTKADGTVEEFKPSKLRNSLKNSGAPKAEIEEIVTQIEAIAHDGIKTQDIYRHAFSLLRGAEASVTARYALRRALFGLGPTGFPFETFLARLYKRQGYDTRTGITMKGKCATHEIDLAAYKADHAFIAEAKFHARPGLKSDLQVAMYSYARLLDLSDQKICSADICGVKNLKLITNTKFTHAATKYADCVGVELLSWDFPKKGNLYEMIDEYKLYPITVLQSLSVSQKQQLLAQNIVLCEDLVSNPSILNQLNLSASKMEALIFEARQLSPVS</sequence>
<dbReference type="Pfam" id="PF22357">
    <property type="entry name" value="AF1548-like_C"/>
    <property type="match status" value="1"/>
</dbReference>
<name>A0A2H0UHB1_9BACT</name>
<dbReference type="GO" id="GO:0003676">
    <property type="term" value="F:nucleic acid binding"/>
    <property type="evidence" value="ECO:0007669"/>
    <property type="project" value="InterPro"/>
</dbReference>
<evidence type="ECO:0000256" key="3">
    <source>
        <dbReference type="PROSITE-ProRule" id="PRU00492"/>
    </source>
</evidence>
<evidence type="ECO:0000256" key="2">
    <source>
        <dbReference type="ARBA" id="ARBA00022840"/>
    </source>
</evidence>
<keyword evidence="1 3" id="KW-0547">Nucleotide-binding</keyword>
<dbReference type="InterPro" id="IPR011335">
    <property type="entry name" value="Restrct_endonuc-II-like"/>
</dbReference>
<evidence type="ECO:0000313" key="6">
    <source>
        <dbReference type="Proteomes" id="UP000229612"/>
    </source>
</evidence>
<dbReference type="Gene3D" id="3.40.1350.10">
    <property type="match status" value="1"/>
</dbReference>
<proteinExistence type="predicted"/>
<evidence type="ECO:0000313" key="5">
    <source>
        <dbReference type="EMBL" id="PIR85787.1"/>
    </source>
</evidence>
<organism evidence="5 6">
    <name type="scientific">Candidatus Kaiserbacteria bacterium CG10_big_fil_rev_8_21_14_0_10_44_10</name>
    <dbReference type="NCBI Taxonomy" id="1974606"/>
    <lineage>
        <taxon>Bacteria</taxon>
        <taxon>Candidatus Kaiseribacteriota</taxon>
    </lineage>
</organism>
<dbReference type="Proteomes" id="UP000229612">
    <property type="component" value="Unassembled WGS sequence"/>
</dbReference>
<protein>
    <submittedName>
        <fullName evidence="5">ATPase</fullName>
    </submittedName>
</protein>
<dbReference type="GO" id="GO:0005524">
    <property type="term" value="F:ATP binding"/>
    <property type="evidence" value="ECO:0007669"/>
    <property type="project" value="UniProtKB-UniRule"/>
</dbReference>
<dbReference type="Pfam" id="PF03477">
    <property type="entry name" value="ATP-cone"/>
    <property type="match status" value="1"/>
</dbReference>
<dbReference type="InterPro" id="IPR054374">
    <property type="entry name" value="AF1548-like_C"/>
</dbReference>
<dbReference type="EMBL" id="PFBG01000026">
    <property type="protein sequence ID" value="PIR85787.1"/>
    <property type="molecule type" value="Genomic_DNA"/>
</dbReference>
<accession>A0A2H0UHB1</accession>
<dbReference type="PROSITE" id="PS51161">
    <property type="entry name" value="ATP_CONE"/>
    <property type="match status" value="1"/>
</dbReference>
<gene>
    <name evidence="5" type="ORF">COU14_02465</name>
</gene>
<comment type="caution">
    <text evidence="5">The sequence shown here is derived from an EMBL/GenBank/DDBJ whole genome shotgun (WGS) entry which is preliminary data.</text>
</comment>
<dbReference type="InterPro" id="IPR005144">
    <property type="entry name" value="ATP-cone_dom"/>
</dbReference>
<evidence type="ECO:0000259" key="4">
    <source>
        <dbReference type="PROSITE" id="PS51161"/>
    </source>
</evidence>
<feature type="domain" description="ATP-cone" evidence="4">
    <location>
        <begin position="14"/>
        <end position="95"/>
    </location>
</feature>
<dbReference type="InterPro" id="IPR011856">
    <property type="entry name" value="tRNA_endonuc-like_dom_sf"/>
</dbReference>
<dbReference type="AlphaFoldDB" id="A0A2H0UHB1"/>
<evidence type="ECO:0000256" key="1">
    <source>
        <dbReference type="ARBA" id="ARBA00022741"/>
    </source>
</evidence>
<dbReference type="SUPFAM" id="SSF52980">
    <property type="entry name" value="Restriction endonuclease-like"/>
    <property type="match status" value="1"/>
</dbReference>